<protein>
    <submittedName>
        <fullName evidence="4">Vancomycin resistance protein YoaR, contains peptidoglycan-binding and VanW domains</fullName>
    </submittedName>
</protein>
<evidence type="ECO:0000313" key="4">
    <source>
        <dbReference type="EMBL" id="MCP2261789.1"/>
    </source>
</evidence>
<dbReference type="Pfam" id="PF04294">
    <property type="entry name" value="VanW"/>
    <property type="match status" value="1"/>
</dbReference>
<evidence type="ECO:0000256" key="1">
    <source>
        <dbReference type="SAM" id="MobiDB-lite"/>
    </source>
</evidence>
<keyword evidence="2" id="KW-0472">Membrane</keyword>
<proteinExistence type="predicted"/>
<evidence type="ECO:0000313" key="5">
    <source>
        <dbReference type="Proteomes" id="UP001205311"/>
    </source>
</evidence>
<dbReference type="InterPro" id="IPR052913">
    <property type="entry name" value="Glycopeptide_resist_protein"/>
</dbReference>
<keyword evidence="2" id="KW-0812">Transmembrane</keyword>
<name>A0ABT1I201_STRSD</name>
<reference evidence="4 5" key="1">
    <citation type="submission" date="2022-06" db="EMBL/GenBank/DDBJ databases">
        <title>Genomic Encyclopedia of Archaeal and Bacterial Type Strains, Phase II (KMG-II): from individual species to whole genera.</title>
        <authorList>
            <person name="Goeker M."/>
        </authorList>
    </citation>
    <scope>NUCLEOTIDE SEQUENCE [LARGE SCALE GENOMIC DNA]</scope>
    <source>
        <strain evidence="4 5">DSM 40477</strain>
    </source>
</reference>
<feature type="region of interest" description="Disordered" evidence="1">
    <location>
        <begin position="754"/>
        <end position="789"/>
    </location>
</feature>
<feature type="compositionally biased region" description="Basic and acidic residues" evidence="1">
    <location>
        <begin position="25"/>
        <end position="37"/>
    </location>
</feature>
<dbReference type="PANTHER" id="PTHR35788:SF1">
    <property type="entry name" value="EXPORTED PROTEIN"/>
    <property type="match status" value="1"/>
</dbReference>
<sequence>MPEEQRRESEAERTVVLSAVTGRPSDAEASDRTEDPATRPSGPVPDEGSTVAQITPGQPPAGHRHPPVVDPADQPTVAHEPVSEQPVPDRSPSDPTTTRRRQDASGPGSTASAGEQPTVVWPTSADQASLAERDEQPAERTAIVRPFVEQPTVSEPRPDLSAERTTVVQPVVPRGDVDDLAEPEDAALAGAGVEGSGERTVVLAPVASAAPAAEPAHRAAGTATALLDPPGEAASDAPEKAEGADAPTEPPADAAARADRRRQARRAGIIAGAVGGALVLLYGVDLAMSQGEVPRGVTVAGVEVGGMEHAAAEQKLREQIGPRLGKPVRVRAGDVEASIDPKSAGLELDWARTVADAGEQSWNPWTRLTSFFTTREVGVASRTDQGRLTAALEALRPKTDREAAEGTIRFEGVKPVAVDPKPGQKLDVPQAVNEVLPHWADGTTLSLPVTTVPVRTTPEGVRRALDEVAKPAVSGPVTVRGEGRNATIEPSVIASALSFQPGDNGGLSSKIDENKITEAVRPQLKDTEQPGKDARITLASGTPVVEPSQEGRGIDYPKTLAPLAEVLRKTDDRSLKAEYGKQPAKFTTEQANQLGIKEVISEFSTGQFAADSGHNIRLAAEKINGAIIKPGETFSMNRQTGPRTAATGYIGAGIINDGKPDRAVGGGVSQMATTLYNAAYYAGMTDAGHTPHSYWINRYPKGREATVFQNPDGSSVIDLQFRNDGKTGVMIETIWTPSSIKVRFWGTKTVQVEGLTGPETNPTDPPVKHGKPGEQCSASPGTHGFTVTDTRVIKDLSGREIKRESRTVRYDGQPKIVCAPAEHKPEG</sequence>
<dbReference type="Proteomes" id="UP001205311">
    <property type="component" value="Unassembled WGS sequence"/>
</dbReference>
<gene>
    <name evidence="4" type="ORF">LX15_005516</name>
</gene>
<dbReference type="Pfam" id="PF12229">
    <property type="entry name" value="PG_binding_4"/>
    <property type="match status" value="1"/>
</dbReference>
<organism evidence="4 5">
    <name type="scientific">Streptoalloteichus tenebrarius (strain ATCC 17920 / DSM 40477 / JCM 4838 / CBS 697.72 / NBRC 16177 / NCIMB 11028 / NRRL B-12390 / A12253. 1 / ISP 5477)</name>
    <name type="common">Streptomyces tenebrarius</name>
    <dbReference type="NCBI Taxonomy" id="1933"/>
    <lineage>
        <taxon>Bacteria</taxon>
        <taxon>Bacillati</taxon>
        <taxon>Actinomycetota</taxon>
        <taxon>Actinomycetes</taxon>
        <taxon>Pseudonocardiales</taxon>
        <taxon>Pseudonocardiaceae</taxon>
        <taxon>Streptoalloteichus</taxon>
    </lineage>
</organism>
<evidence type="ECO:0000256" key="2">
    <source>
        <dbReference type="SAM" id="Phobius"/>
    </source>
</evidence>
<keyword evidence="5" id="KW-1185">Reference proteome</keyword>
<feature type="domain" description="YoaR-like putative peptidoglycan binding" evidence="3">
    <location>
        <begin position="500"/>
        <end position="573"/>
    </location>
</feature>
<keyword evidence="2" id="KW-1133">Transmembrane helix</keyword>
<dbReference type="RefSeq" id="WP_253672990.1">
    <property type="nucleotide sequence ID" value="NZ_JAMTCP010000049.1"/>
</dbReference>
<feature type="compositionally biased region" description="Basic and acidic residues" evidence="1">
    <location>
        <begin position="1"/>
        <end position="13"/>
    </location>
</feature>
<dbReference type="EMBL" id="JAMTCP010000049">
    <property type="protein sequence ID" value="MCP2261789.1"/>
    <property type="molecule type" value="Genomic_DNA"/>
</dbReference>
<dbReference type="InterPro" id="IPR022029">
    <property type="entry name" value="YoaR-like_PG-bd"/>
</dbReference>
<feature type="region of interest" description="Disordered" evidence="1">
    <location>
        <begin position="226"/>
        <end position="260"/>
    </location>
</feature>
<accession>A0ABT1I201</accession>
<dbReference type="InterPro" id="IPR007391">
    <property type="entry name" value="Vancomycin_resist_VanW"/>
</dbReference>
<dbReference type="PANTHER" id="PTHR35788">
    <property type="entry name" value="EXPORTED PROTEIN-RELATED"/>
    <property type="match status" value="1"/>
</dbReference>
<comment type="caution">
    <text evidence="4">The sequence shown here is derived from an EMBL/GenBank/DDBJ whole genome shotgun (WGS) entry which is preliminary data.</text>
</comment>
<feature type="transmembrane region" description="Helical" evidence="2">
    <location>
        <begin position="267"/>
        <end position="284"/>
    </location>
</feature>
<feature type="region of interest" description="Disordered" evidence="1">
    <location>
        <begin position="1"/>
        <end position="179"/>
    </location>
</feature>
<evidence type="ECO:0000259" key="3">
    <source>
        <dbReference type="Pfam" id="PF12229"/>
    </source>
</evidence>
<feature type="compositionally biased region" description="Low complexity" evidence="1">
    <location>
        <begin position="244"/>
        <end position="255"/>
    </location>
</feature>
<feature type="compositionally biased region" description="Polar residues" evidence="1">
    <location>
        <begin position="776"/>
        <end position="789"/>
    </location>
</feature>